<dbReference type="AlphaFoldDB" id="W9YL29"/>
<name>W9YL29_9EURO</name>
<protein>
    <submittedName>
        <fullName evidence="2">Uncharacterized protein</fullName>
    </submittedName>
</protein>
<dbReference type="GeneID" id="19158343"/>
<reference evidence="2 3" key="1">
    <citation type="submission" date="2013-03" db="EMBL/GenBank/DDBJ databases">
        <title>The Genome Sequence of Capronia coronata CBS 617.96.</title>
        <authorList>
            <consortium name="The Broad Institute Genomics Platform"/>
            <person name="Cuomo C."/>
            <person name="de Hoog S."/>
            <person name="Gorbushina A."/>
            <person name="Walker B."/>
            <person name="Young S.K."/>
            <person name="Zeng Q."/>
            <person name="Gargeya S."/>
            <person name="Fitzgerald M."/>
            <person name="Haas B."/>
            <person name="Abouelleil A."/>
            <person name="Allen A.W."/>
            <person name="Alvarado L."/>
            <person name="Arachchi H.M."/>
            <person name="Berlin A.M."/>
            <person name="Chapman S.B."/>
            <person name="Gainer-Dewar J."/>
            <person name="Goldberg J."/>
            <person name="Griggs A."/>
            <person name="Gujja S."/>
            <person name="Hansen M."/>
            <person name="Howarth C."/>
            <person name="Imamovic A."/>
            <person name="Ireland A."/>
            <person name="Larimer J."/>
            <person name="McCowan C."/>
            <person name="Murphy C."/>
            <person name="Pearson M."/>
            <person name="Poon T.W."/>
            <person name="Priest M."/>
            <person name="Roberts A."/>
            <person name="Saif S."/>
            <person name="Shea T."/>
            <person name="Sisk P."/>
            <person name="Sykes S."/>
            <person name="Wortman J."/>
            <person name="Nusbaum C."/>
            <person name="Birren B."/>
        </authorList>
    </citation>
    <scope>NUCLEOTIDE SEQUENCE [LARGE SCALE GENOMIC DNA]</scope>
    <source>
        <strain evidence="2 3">CBS 617.96</strain>
    </source>
</reference>
<feature type="region of interest" description="Disordered" evidence="1">
    <location>
        <begin position="69"/>
        <end position="157"/>
    </location>
</feature>
<gene>
    <name evidence="2" type="ORF">A1O1_03449</name>
</gene>
<feature type="non-terminal residue" evidence="2">
    <location>
        <position position="157"/>
    </location>
</feature>
<keyword evidence="3" id="KW-1185">Reference proteome</keyword>
<evidence type="ECO:0000313" key="2">
    <source>
        <dbReference type="EMBL" id="EXJ90350.1"/>
    </source>
</evidence>
<dbReference type="STRING" id="1182541.W9YL29"/>
<evidence type="ECO:0000313" key="3">
    <source>
        <dbReference type="Proteomes" id="UP000019484"/>
    </source>
</evidence>
<organism evidence="2 3">
    <name type="scientific">Capronia coronata CBS 617.96</name>
    <dbReference type="NCBI Taxonomy" id="1182541"/>
    <lineage>
        <taxon>Eukaryota</taxon>
        <taxon>Fungi</taxon>
        <taxon>Dikarya</taxon>
        <taxon>Ascomycota</taxon>
        <taxon>Pezizomycotina</taxon>
        <taxon>Eurotiomycetes</taxon>
        <taxon>Chaetothyriomycetidae</taxon>
        <taxon>Chaetothyriales</taxon>
        <taxon>Herpotrichiellaceae</taxon>
        <taxon>Capronia</taxon>
    </lineage>
</organism>
<dbReference type="HOGENOM" id="CLU_1682066_0_0_1"/>
<dbReference type="Proteomes" id="UP000019484">
    <property type="component" value="Unassembled WGS sequence"/>
</dbReference>
<proteinExistence type="predicted"/>
<comment type="caution">
    <text evidence="2">The sequence shown here is derived from an EMBL/GenBank/DDBJ whole genome shotgun (WGS) entry which is preliminary data.</text>
</comment>
<accession>W9YL29</accession>
<evidence type="ECO:0000256" key="1">
    <source>
        <dbReference type="SAM" id="MobiDB-lite"/>
    </source>
</evidence>
<dbReference type="RefSeq" id="XP_007722544.1">
    <property type="nucleotide sequence ID" value="XM_007724354.1"/>
</dbReference>
<sequence>MCKCAIILTRLVCAKCNHANEQTPQREVAIDKSCKVHHDMRLPTTKEHRTKYVEDRDCKRCRDRAQATTRMKSAMASGGPRAYEQYVQMPVRSHTNGFYGPPPGYQQSRRGAVSGPSGADAPRSQRPDIARTGRSQAVSGSRHATAVPPSRRLEVAR</sequence>
<dbReference type="OrthoDB" id="10639435at2759"/>
<dbReference type="EMBL" id="AMWN01000003">
    <property type="protein sequence ID" value="EXJ90350.1"/>
    <property type="molecule type" value="Genomic_DNA"/>
</dbReference>